<proteinExistence type="predicted"/>
<feature type="transmembrane region" description="Helical" evidence="2">
    <location>
        <begin position="129"/>
        <end position="150"/>
    </location>
</feature>
<feature type="compositionally biased region" description="Low complexity" evidence="1">
    <location>
        <begin position="347"/>
        <end position="357"/>
    </location>
</feature>
<evidence type="ECO:0000259" key="3">
    <source>
        <dbReference type="Pfam" id="PF23357"/>
    </source>
</evidence>
<feature type="domain" description="DUF7088" evidence="3">
    <location>
        <begin position="242"/>
        <end position="330"/>
    </location>
</feature>
<name>A0A6M5YSB3_9BACT</name>
<feature type="transmembrane region" description="Helical" evidence="2">
    <location>
        <begin position="210"/>
        <end position="229"/>
    </location>
</feature>
<feature type="region of interest" description="Disordered" evidence="1">
    <location>
        <begin position="339"/>
        <end position="359"/>
    </location>
</feature>
<gene>
    <name evidence="4" type="ORF">FTUN_4527</name>
</gene>
<keyword evidence="2" id="KW-0812">Transmembrane</keyword>
<accession>A0A6M5YSB3</accession>
<protein>
    <recommendedName>
        <fullName evidence="3">DUF7088 domain-containing protein</fullName>
    </recommendedName>
</protein>
<organism evidence="4 5">
    <name type="scientific">Frigoriglobus tundricola</name>
    <dbReference type="NCBI Taxonomy" id="2774151"/>
    <lineage>
        <taxon>Bacteria</taxon>
        <taxon>Pseudomonadati</taxon>
        <taxon>Planctomycetota</taxon>
        <taxon>Planctomycetia</taxon>
        <taxon>Gemmatales</taxon>
        <taxon>Gemmataceae</taxon>
        <taxon>Frigoriglobus</taxon>
    </lineage>
</organism>
<reference evidence="5" key="1">
    <citation type="submission" date="2020-05" db="EMBL/GenBank/DDBJ databases">
        <title>Frigoriglobus tundricola gen. nov., sp. nov., a psychrotolerant cellulolytic planctomycete of the family Gemmataceae with two divergent copies of 16S rRNA gene.</title>
        <authorList>
            <person name="Kulichevskaya I.S."/>
            <person name="Ivanova A.A."/>
            <person name="Naumoff D.G."/>
            <person name="Beletsky A.V."/>
            <person name="Rijpstra W.I.C."/>
            <person name="Sinninghe Damste J.S."/>
            <person name="Mardanov A.V."/>
            <person name="Ravin N.V."/>
            <person name="Dedysh S.N."/>
        </authorList>
    </citation>
    <scope>NUCLEOTIDE SEQUENCE [LARGE SCALE GENOMIC DNA]</scope>
    <source>
        <strain evidence="5">PL17</strain>
    </source>
</reference>
<evidence type="ECO:0000256" key="1">
    <source>
        <dbReference type="SAM" id="MobiDB-lite"/>
    </source>
</evidence>
<keyword evidence="2" id="KW-1133">Transmembrane helix</keyword>
<feature type="region of interest" description="Disordered" evidence="1">
    <location>
        <begin position="59"/>
        <end position="79"/>
    </location>
</feature>
<evidence type="ECO:0000313" key="4">
    <source>
        <dbReference type="EMBL" id="QJW96967.1"/>
    </source>
</evidence>
<dbReference type="KEGG" id="ftj:FTUN_4527"/>
<dbReference type="InterPro" id="IPR055396">
    <property type="entry name" value="DUF7088"/>
</dbReference>
<dbReference type="Proteomes" id="UP000503447">
    <property type="component" value="Chromosome"/>
</dbReference>
<feature type="transmembrane region" description="Helical" evidence="2">
    <location>
        <begin position="692"/>
        <end position="713"/>
    </location>
</feature>
<evidence type="ECO:0000313" key="5">
    <source>
        <dbReference type="Proteomes" id="UP000503447"/>
    </source>
</evidence>
<feature type="compositionally biased region" description="Basic and acidic residues" evidence="1">
    <location>
        <begin position="61"/>
        <end position="70"/>
    </location>
</feature>
<dbReference type="AlphaFoldDB" id="A0A6M5YSB3"/>
<dbReference type="Pfam" id="PF23357">
    <property type="entry name" value="DUF7088"/>
    <property type="match status" value="1"/>
</dbReference>
<dbReference type="RefSeq" id="WP_171472451.1">
    <property type="nucleotide sequence ID" value="NZ_CP053452.2"/>
</dbReference>
<keyword evidence="2" id="KW-0472">Membrane</keyword>
<evidence type="ECO:0000256" key="2">
    <source>
        <dbReference type="SAM" id="Phobius"/>
    </source>
</evidence>
<keyword evidence="5" id="KW-1185">Reference proteome</keyword>
<feature type="transmembrane region" description="Helical" evidence="2">
    <location>
        <begin position="89"/>
        <end position="117"/>
    </location>
</feature>
<dbReference type="EMBL" id="CP053452">
    <property type="protein sequence ID" value="QJW96967.1"/>
    <property type="molecule type" value="Genomic_DNA"/>
</dbReference>
<feature type="transmembrane region" description="Helical" evidence="2">
    <location>
        <begin position="33"/>
        <end position="51"/>
    </location>
</feature>
<sequence>MQSTPGDTPGSNPHAAPGSLVEFIRTDRQTTGYVLAGLSALLLVLAAWTVYKAARPVDAAEPDKPKKADDPFSLDESPVKVKDPGRNDFIVGAVDAVAAFVVTASIAAWWFVTIPPLTEKGQRTQARKLILWVTGELGALLIIAGVWYFYRWSGALTDWLDKGQEKQARWVLFPLLMVVVGDAIVFIGMQPARAEERDNAKLRKLVYGTNVGLAVLLLFEALVVFNVFIGPRLPNRLDVTGDGFYSLSSGSQEFLKRLDQPATLYAILPEGSRGSDDIKRLLQTCQDVSGGKVQVKIISPVANKGDFKALVAKYPVLEANETGVLVTVGEDEKRHTFIREDEFSQRDPGGAPGADPGRSFVGEARVMRELLFLTENEKKAVVYFTQQAGELALEPSPEGEVGPNASAAKLKTYLERNYLEVKPLRFDPAAPKVPDDATVVVVAEPTAPLAEAHVAALRQYMTEPRGTKKGKLIVLASARYGPKDKVIATGLEGLLAEFGTRLGDRLVMSEVTRELELDPEVAMVIFSPMAQRARHPVAVALGDKSVFVAPGWRPVAAVPGAPTFKALPLLITSPGRANWLEDERPRDLRRIVTELNTSPQIRAMKQLTDNPRPVGVVVSEGESGRVAVFGNGLIISDGIVRQGRDAGDPITFDLMGGTVDWLRDRPLLNFGTEPKKYKTFTLPATADETRGLWFPLLFALMVVTGAGASVYLVRRRAA</sequence>
<feature type="transmembrane region" description="Helical" evidence="2">
    <location>
        <begin position="170"/>
        <end position="189"/>
    </location>
</feature>